<gene>
    <name evidence="1" type="ORF">Ark11_0495</name>
</gene>
<dbReference type="Proteomes" id="UP000198651">
    <property type="component" value="Chromosome I"/>
</dbReference>
<dbReference type="SUPFAM" id="SSF53067">
    <property type="entry name" value="Actin-like ATPase domain"/>
    <property type="match status" value="1"/>
</dbReference>
<reference evidence="2" key="1">
    <citation type="submission" date="2015-11" db="EMBL/GenBank/DDBJ databases">
        <authorList>
            <person name="Seth-Smith H.M.B."/>
        </authorList>
    </citation>
    <scope>NUCLEOTIDE SEQUENCE [LARGE SCALE GENOMIC DNA]</scope>
    <source>
        <strain evidence="2">2013Ark11</strain>
    </source>
</reference>
<dbReference type="PANTHER" id="PTHR32432">
    <property type="entry name" value="CELL DIVISION PROTEIN FTSA-RELATED"/>
    <property type="match status" value="1"/>
</dbReference>
<dbReference type="PIRSF" id="PIRSF019169">
    <property type="entry name" value="PilM"/>
    <property type="match status" value="1"/>
</dbReference>
<dbReference type="InterPro" id="IPR050696">
    <property type="entry name" value="FtsA/MreB"/>
</dbReference>
<protein>
    <submittedName>
        <fullName evidence="1">Putative type 4 fimbrial protein PilM</fullName>
    </submittedName>
</protein>
<dbReference type="CDD" id="cd24049">
    <property type="entry name" value="ASKHA_NBD_PilM"/>
    <property type="match status" value="1"/>
</dbReference>
<dbReference type="RefSeq" id="WP_092342182.1">
    <property type="nucleotide sequence ID" value="NZ_FLSL01000099.1"/>
</dbReference>
<dbReference type="PANTHER" id="PTHR32432:SF3">
    <property type="entry name" value="ETHANOLAMINE UTILIZATION PROTEIN EUTJ"/>
    <property type="match status" value="1"/>
</dbReference>
<sequence length="368" mass="40669">MEIFKKTLLGIFGAKASYTKALGIDMGSSSIKFAEVSSSGGRFILDSYHIEPLPDKSISMGNIAEHMLVVDAVKRGLSSKDFRAKSNVSIVMPDSMVTIREMSFFGNLATSLEMKAESEAVQVTGNSIDEIAVDFCVDKHPKDSGKINLLLAIAKQDQVDERAQVMRDAGVSPRILDIELYAFHSMCARFLDLNSSLKSKDKIYLFVEFGHSKMLFLFMRGHDVVFTKEQSFGASALNQEVQSELDTDFSSANRIIVGQDDAPEKYSERILPEFVSECCAVVYRTLQLFYTTTFFIKIDAMFISGGGSKLSGLSSAIEEEVGVEVKPLEAFPEDDISSSINRENFFSDLPRLTTAVGIAIRNLFHDAI</sequence>
<name>A0A0S4M2Y3_9BURK</name>
<dbReference type="InterPro" id="IPR043129">
    <property type="entry name" value="ATPase_NBD"/>
</dbReference>
<dbReference type="EMBL" id="LN906597">
    <property type="protein sequence ID" value="CUT17340.1"/>
    <property type="molecule type" value="Genomic_DNA"/>
</dbReference>
<proteinExistence type="predicted"/>
<dbReference type="OrthoDB" id="9773403at2"/>
<accession>A0A0S4M2Y3</accession>
<evidence type="ECO:0000313" key="1">
    <source>
        <dbReference type="EMBL" id="CUT17340.1"/>
    </source>
</evidence>
<dbReference type="InterPro" id="IPR005883">
    <property type="entry name" value="PilM"/>
</dbReference>
<dbReference type="Gene3D" id="3.30.420.40">
    <property type="match status" value="2"/>
</dbReference>
<evidence type="ECO:0000313" key="2">
    <source>
        <dbReference type="Proteomes" id="UP000198651"/>
    </source>
</evidence>
<dbReference type="Gene3D" id="3.30.1490.300">
    <property type="match status" value="1"/>
</dbReference>
<organism evidence="1 2">
    <name type="scientific">Candidatus Ichthyocystis hellenicum</name>
    <dbReference type="NCBI Taxonomy" id="1561003"/>
    <lineage>
        <taxon>Bacteria</taxon>
        <taxon>Pseudomonadati</taxon>
        <taxon>Pseudomonadota</taxon>
        <taxon>Betaproteobacteria</taxon>
        <taxon>Burkholderiales</taxon>
        <taxon>Candidatus Ichthyocystis</taxon>
    </lineage>
</organism>
<dbReference type="STRING" id="1561003.Ark11_0495"/>
<dbReference type="Pfam" id="PF11104">
    <property type="entry name" value="PilM_2"/>
    <property type="match status" value="1"/>
</dbReference>
<dbReference type="NCBIfam" id="TIGR01175">
    <property type="entry name" value="pilM"/>
    <property type="match status" value="1"/>
</dbReference>
<keyword evidence="2" id="KW-1185">Reference proteome</keyword>
<dbReference type="AlphaFoldDB" id="A0A0S4M2Y3"/>